<feature type="transmembrane region" description="Helical" evidence="6">
    <location>
        <begin position="223"/>
        <end position="246"/>
    </location>
</feature>
<dbReference type="EMBL" id="JAGGLU010000001">
    <property type="protein sequence ID" value="MBP2057181.1"/>
    <property type="molecule type" value="Genomic_DNA"/>
</dbReference>
<feature type="transmembrane region" description="Helical" evidence="6">
    <location>
        <begin position="79"/>
        <end position="98"/>
    </location>
</feature>
<feature type="transmembrane region" description="Helical" evidence="6">
    <location>
        <begin position="358"/>
        <end position="382"/>
    </location>
</feature>
<evidence type="ECO:0000256" key="3">
    <source>
        <dbReference type="ARBA" id="ARBA00022692"/>
    </source>
</evidence>
<dbReference type="InterPro" id="IPR011701">
    <property type="entry name" value="MFS"/>
</dbReference>
<dbReference type="PRINTS" id="PR01036">
    <property type="entry name" value="TCRTETB"/>
</dbReference>
<sequence length="462" mass="49853">MHKEKIPIKVFAAIFATGILSFCGVIIETSMNISFPTLMKQFNISTNVVSWMTSIYLLAISIIVPLSANLKASFKTKNLFIVANILFLIGVLIDALAPSFGLLLLGRVIEGIGTGISLPLMFNIIMEQVPQSRVGTMMGVGNMITGIAPAVGPVFGGIIVTSLGWRWIFLILIPIVFISLLLGIWGIEQKSKLHKAKFDALSIIFVAIFFIGMIYGFSNLSSYNFISIQVLGAIIAGLLGLGMLIWRSHGLENPILNLSLFKSASFSAHTLSFFMIQVISLGNAFLLPNFIQLVNGNTALIAGLIVLPAGFAGAVMGPIGGKVYDEMGARRPILIGLTFMVASMLIFSLISLHMSNLIILFVYILYMGGMGTTLGIIMTDTLEPLNKFEVPQGNAILNTAQQFAGAVGTSLTSAIVAFSQAATHSKSALSTAQGTQYSYIFLTILAIIIFVLMFKYTKKKEH</sequence>
<feature type="transmembrane region" description="Helical" evidence="6">
    <location>
        <begin position="7"/>
        <end position="28"/>
    </location>
</feature>
<feature type="transmembrane region" description="Helical" evidence="6">
    <location>
        <begin position="104"/>
        <end position="125"/>
    </location>
</feature>
<feature type="domain" description="Major facilitator superfamily (MFS) profile" evidence="7">
    <location>
        <begin position="9"/>
        <end position="461"/>
    </location>
</feature>
<feature type="transmembrane region" description="Helical" evidence="6">
    <location>
        <begin position="333"/>
        <end position="352"/>
    </location>
</feature>
<evidence type="ECO:0000313" key="8">
    <source>
        <dbReference type="EMBL" id="MBP2057181.1"/>
    </source>
</evidence>
<keyword evidence="9" id="KW-1185">Reference proteome</keyword>
<evidence type="ECO:0000313" key="9">
    <source>
        <dbReference type="Proteomes" id="UP001519292"/>
    </source>
</evidence>
<dbReference type="PANTHER" id="PTHR42718">
    <property type="entry name" value="MAJOR FACILITATOR SUPERFAMILY MULTIDRUG TRANSPORTER MFSC"/>
    <property type="match status" value="1"/>
</dbReference>
<dbReference type="Gene3D" id="1.20.1250.20">
    <property type="entry name" value="MFS general substrate transporter like domains"/>
    <property type="match status" value="1"/>
</dbReference>
<dbReference type="Pfam" id="PF07690">
    <property type="entry name" value="MFS_1"/>
    <property type="match status" value="1"/>
</dbReference>
<dbReference type="RefSeq" id="WP_209685756.1">
    <property type="nucleotide sequence ID" value="NZ_JAGGLU010000001.1"/>
</dbReference>
<protein>
    <submittedName>
        <fullName evidence="8">EmrB/QacA subfamily drug resistance transporter</fullName>
    </submittedName>
</protein>
<name>A0ABS4MCX6_9LACO</name>
<evidence type="ECO:0000256" key="6">
    <source>
        <dbReference type="SAM" id="Phobius"/>
    </source>
</evidence>
<feature type="transmembrane region" description="Helical" evidence="6">
    <location>
        <begin position="299"/>
        <end position="321"/>
    </location>
</feature>
<evidence type="ECO:0000256" key="2">
    <source>
        <dbReference type="ARBA" id="ARBA00022448"/>
    </source>
</evidence>
<dbReference type="SUPFAM" id="SSF103473">
    <property type="entry name" value="MFS general substrate transporter"/>
    <property type="match status" value="1"/>
</dbReference>
<evidence type="ECO:0000256" key="4">
    <source>
        <dbReference type="ARBA" id="ARBA00022989"/>
    </source>
</evidence>
<dbReference type="Gene3D" id="1.20.1720.10">
    <property type="entry name" value="Multidrug resistance protein D"/>
    <property type="match status" value="1"/>
</dbReference>
<keyword evidence="2" id="KW-0813">Transport</keyword>
<feature type="transmembrane region" description="Helical" evidence="6">
    <location>
        <begin position="266"/>
        <end position="287"/>
    </location>
</feature>
<feature type="transmembrane region" description="Helical" evidence="6">
    <location>
        <begin position="48"/>
        <end position="67"/>
    </location>
</feature>
<feature type="transmembrane region" description="Helical" evidence="6">
    <location>
        <begin position="437"/>
        <end position="456"/>
    </location>
</feature>
<accession>A0ABS4MCX6</accession>
<organism evidence="8 9">
    <name type="scientific">Lactobacillus colini</name>
    <dbReference type="NCBI Taxonomy" id="1819254"/>
    <lineage>
        <taxon>Bacteria</taxon>
        <taxon>Bacillati</taxon>
        <taxon>Bacillota</taxon>
        <taxon>Bacilli</taxon>
        <taxon>Lactobacillales</taxon>
        <taxon>Lactobacillaceae</taxon>
        <taxon>Lactobacillus</taxon>
    </lineage>
</organism>
<dbReference type="InterPro" id="IPR020846">
    <property type="entry name" value="MFS_dom"/>
</dbReference>
<feature type="transmembrane region" description="Helical" evidence="6">
    <location>
        <begin position="165"/>
        <end position="186"/>
    </location>
</feature>
<dbReference type="PROSITE" id="PS50850">
    <property type="entry name" value="MFS"/>
    <property type="match status" value="1"/>
</dbReference>
<keyword evidence="5 6" id="KW-0472">Membrane</keyword>
<evidence type="ECO:0000256" key="5">
    <source>
        <dbReference type="ARBA" id="ARBA00023136"/>
    </source>
</evidence>
<dbReference type="PANTHER" id="PTHR42718:SF9">
    <property type="entry name" value="MAJOR FACILITATOR SUPERFAMILY MULTIDRUG TRANSPORTER MFSC"/>
    <property type="match status" value="1"/>
</dbReference>
<feature type="transmembrane region" description="Helical" evidence="6">
    <location>
        <begin position="403"/>
        <end position="422"/>
    </location>
</feature>
<evidence type="ECO:0000259" key="7">
    <source>
        <dbReference type="PROSITE" id="PS50850"/>
    </source>
</evidence>
<feature type="transmembrane region" description="Helical" evidence="6">
    <location>
        <begin position="198"/>
        <end position="217"/>
    </location>
</feature>
<comment type="subcellular location">
    <subcellularLocation>
        <location evidence="1">Cell membrane</location>
        <topology evidence="1">Multi-pass membrane protein</topology>
    </subcellularLocation>
</comment>
<comment type="caution">
    <text evidence="8">The sequence shown here is derived from an EMBL/GenBank/DDBJ whole genome shotgun (WGS) entry which is preliminary data.</text>
</comment>
<keyword evidence="3 6" id="KW-0812">Transmembrane</keyword>
<feature type="transmembrane region" description="Helical" evidence="6">
    <location>
        <begin position="137"/>
        <end position="159"/>
    </location>
</feature>
<dbReference type="InterPro" id="IPR036259">
    <property type="entry name" value="MFS_trans_sf"/>
</dbReference>
<dbReference type="Proteomes" id="UP001519292">
    <property type="component" value="Unassembled WGS sequence"/>
</dbReference>
<reference evidence="8 9" key="1">
    <citation type="submission" date="2021-03" db="EMBL/GenBank/DDBJ databases">
        <title>Genomic Encyclopedia of Type Strains, Phase IV (KMG-IV): sequencing the most valuable type-strain genomes for metagenomic binning, comparative biology and taxonomic classification.</title>
        <authorList>
            <person name="Goeker M."/>
        </authorList>
    </citation>
    <scope>NUCLEOTIDE SEQUENCE [LARGE SCALE GENOMIC DNA]</scope>
    <source>
        <strain evidence="8 9">DSM 101872</strain>
    </source>
</reference>
<keyword evidence="4 6" id="KW-1133">Transmembrane helix</keyword>
<gene>
    <name evidence="8" type="ORF">J2Z60_000343</name>
</gene>
<evidence type="ECO:0000256" key="1">
    <source>
        <dbReference type="ARBA" id="ARBA00004651"/>
    </source>
</evidence>
<proteinExistence type="predicted"/>